<dbReference type="OrthoDB" id="1929722at2759"/>
<dbReference type="AlphaFoldDB" id="A0A2U1MJQ3"/>
<sequence>MEGLIPLLMHAVKKHRLQSSYRSLSASYHLLDGSVAEGSSHHRTRSEFQPPMAENLQQRSGFGYVSNSTSFKKDSTFFAPNTFHSSKLKSN</sequence>
<dbReference type="Proteomes" id="UP000245207">
    <property type="component" value="Unassembled WGS sequence"/>
</dbReference>
<reference evidence="1 2" key="1">
    <citation type="journal article" date="2018" name="Mol. Plant">
        <title>The genome of Artemisia annua provides insight into the evolution of Asteraceae family and artemisinin biosynthesis.</title>
        <authorList>
            <person name="Shen Q."/>
            <person name="Zhang L."/>
            <person name="Liao Z."/>
            <person name="Wang S."/>
            <person name="Yan T."/>
            <person name="Shi P."/>
            <person name="Liu M."/>
            <person name="Fu X."/>
            <person name="Pan Q."/>
            <person name="Wang Y."/>
            <person name="Lv Z."/>
            <person name="Lu X."/>
            <person name="Zhang F."/>
            <person name="Jiang W."/>
            <person name="Ma Y."/>
            <person name="Chen M."/>
            <person name="Hao X."/>
            <person name="Li L."/>
            <person name="Tang Y."/>
            <person name="Lv G."/>
            <person name="Zhou Y."/>
            <person name="Sun X."/>
            <person name="Brodelius P.E."/>
            <person name="Rose J.K.C."/>
            <person name="Tang K."/>
        </authorList>
    </citation>
    <scope>NUCLEOTIDE SEQUENCE [LARGE SCALE GENOMIC DNA]</scope>
    <source>
        <strain evidence="2">cv. Huhao1</strain>
        <tissue evidence="1">Leaf</tissue>
    </source>
</reference>
<keyword evidence="2" id="KW-1185">Reference proteome</keyword>
<evidence type="ECO:0000313" key="2">
    <source>
        <dbReference type="Proteomes" id="UP000245207"/>
    </source>
</evidence>
<proteinExistence type="predicted"/>
<comment type="caution">
    <text evidence="1">The sequence shown here is derived from an EMBL/GenBank/DDBJ whole genome shotgun (WGS) entry which is preliminary data.</text>
</comment>
<dbReference type="PANTHER" id="PTHR38370">
    <property type="entry name" value="BETA-1,4-XYLOSIDASE"/>
    <property type="match status" value="1"/>
</dbReference>
<evidence type="ECO:0000313" key="1">
    <source>
        <dbReference type="EMBL" id="PWA61487.1"/>
    </source>
</evidence>
<accession>A0A2U1MJQ3</accession>
<organism evidence="1 2">
    <name type="scientific">Artemisia annua</name>
    <name type="common">Sweet wormwood</name>
    <dbReference type="NCBI Taxonomy" id="35608"/>
    <lineage>
        <taxon>Eukaryota</taxon>
        <taxon>Viridiplantae</taxon>
        <taxon>Streptophyta</taxon>
        <taxon>Embryophyta</taxon>
        <taxon>Tracheophyta</taxon>
        <taxon>Spermatophyta</taxon>
        <taxon>Magnoliopsida</taxon>
        <taxon>eudicotyledons</taxon>
        <taxon>Gunneridae</taxon>
        <taxon>Pentapetalae</taxon>
        <taxon>asterids</taxon>
        <taxon>campanulids</taxon>
        <taxon>Asterales</taxon>
        <taxon>Asteraceae</taxon>
        <taxon>Asteroideae</taxon>
        <taxon>Anthemideae</taxon>
        <taxon>Artemisiinae</taxon>
        <taxon>Artemisia</taxon>
    </lineage>
</organism>
<name>A0A2U1MJQ3_ARTAN</name>
<dbReference type="PANTHER" id="PTHR38370:SF1">
    <property type="entry name" value="BETA-1,4-XYLOSIDASE"/>
    <property type="match status" value="1"/>
</dbReference>
<protein>
    <submittedName>
        <fullName evidence="1">Uncharacterized protein</fullName>
    </submittedName>
</protein>
<dbReference type="EMBL" id="PKPP01005091">
    <property type="protein sequence ID" value="PWA61487.1"/>
    <property type="molecule type" value="Genomic_DNA"/>
</dbReference>
<gene>
    <name evidence="1" type="ORF">CTI12_AA372620</name>
</gene>